<keyword evidence="6" id="KW-0472">Membrane</keyword>
<evidence type="ECO:0000256" key="6">
    <source>
        <dbReference type="SAM" id="Phobius"/>
    </source>
</evidence>
<gene>
    <name evidence="8" type="primary">umcele2</name>
</gene>
<accession>A9UGW2</accession>
<reference evidence="8" key="1">
    <citation type="journal article" date="2009" name="Microbiol. Res.">
        <title>Isolation and characterization of novel cellulase genes from uncultured microorganisms in different environmental niches.</title>
        <authorList>
            <person name="Wang F."/>
            <person name="Li F."/>
            <person name="Chen G."/>
            <person name="Liu W."/>
        </authorList>
    </citation>
    <scope>NUCLEOTIDE SEQUENCE</scope>
</reference>
<dbReference type="PANTHER" id="PTHR31297:SF41">
    <property type="entry name" value="ENDOGLUCANASE, PUTATIVE (AFU_ORTHOLOGUE AFUA_5G01830)-RELATED"/>
    <property type="match status" value="1"/>
</dbReference>
<keyword evidence="6" id="KW-1133">Transmembrane helix</keyword>
<dbReference type="AlphaFoldDB" id="A9UGW2"/>
<name>A9UGW2_9ZZZZ</name>
<evidence type="ECO:0000256" key="4">
    <source>
        <dbReference type="ARBA" id="ARBA00023326"/>
    </source>
</evidence>
<dbReference type="InterPro" id="IPR017853">
    <property type="entry name" value="GH"/>
</dbReference>
<keyword evidence="3" id="KW-0326">Glycosidase</keyword>
<dbReference type="PANTHER" id="PTHR31297">
    <property type="entry name" value="GLUCAN ENDO-1,6-BETA-GLUCOSIDASE B"/>
    <property type="match status" value="1"/>
</dbReference>
<evidence type="ECO:0000256" key="2">
    <source>
        <dbReference type="ARBA" id="ARBA00023277"/>
    </source>
</evidence>
<dbReference type="Pfam" id="PF00150">
    <property type="entry name" value="Cellulase"/>
    <property type="match status" value="1"/>
</dbReference>
<evidence type="ECO:0000256" key="3">
    <source>
        <dbReference type="ARBA" id="ARBA00023295"/>
    </source>
</evidence>
<dbReference type="InterPro" id="IPR050386">
    <property type="entry name" value="Glycosyl_hydrolase_5"/>
</dbReference>
<dbReference type="GO" id="GO:0009251">
    <property type="term" value="P:glucan catabolic process"/>
    <property type="evidence" value="ECO:0007669"/>
    <property type="project" value="TreeGrafter"/>
</dbReference>
<evidence type="ECO:0000313" key="8">
    <source>
        <dbReference type="EMBL" id="ABX76046.1"/>
    </source>
</evidence>
<keyword evidence="6" id="KW-0812">Transmembrane</keyword>
<feature type="transmembrane region" description="Helical" evidence="6">
    <location>
        <begin position="40"/>
        <end position="57"/>
    </location>
</feature>
<organism evidence="8">
    <name type="scientific">unidentified microorganism</name>
    <dbReference type="NCBI Taxonomy" id="81726"/>
    <lineage>
        <taxon>unclassified sequences</taxon>
        <taxon>environmental samples</taxon>
    </lineage>
</organism>
<dbReference type="SUPFAM" id="SSF51445">
    <property type="entry name" value="(Trans)glycosidases"/>
    <property type="match status" value="1"/>
</dbReference>
<sequence>MHFLEFCCIFIVQTRSTNSFQKVHKKSLFTRFFMNKHFKTLFSGFIALCCAMILTLGCSSPSVGSVPVPTLPEGSTIDLSSSSVTADAIVNSMKFGWNLGNTLDAHEGNEGWSSNKGSVESDWGMKGTASQALFNKLYDSGIRTVRIPISWHNHVDSSMNIDSGWMNHVKEIVNMAYSKGMFVIINIHHDNYEGSSLGTNAGFTLNAEDETKSLAYVEKIWTQISAEFKDYDGHVVFETLNEPRVIGGTHEWGCDGTPEWGCTTCQQRFAIINALNQKAVDTIRASGGNNANRLIMFPAYVAAPYAAIKGKQNGVFTVPSDPNTVNKRLALSVHMYTPYNFAMNCTAAEGAHSDFKDSDKTELNNHFTALKSEFIDKGIPVVIGEMGATNKNNFEARKSWFSYYLGLCKTYNVAAVLWDNGKETNPDPKEAFGFMDRSTNNWYTDSQAAELIAAAVEARGTSGSTPSGSSENWTSIWTGST</sequence>
<dbReference type="EMBL" id="EU282864">
    <property type="protein sequence ID" value="ABX76046.1"/>
    <property type="molecule type" value="Genomic_DNA"/>
</dbReference>
<dbReference type="CAZy" id="GH5">
    <property type="family name" value="Glycoside Hydrolase Family 5"/>
</dbReference>
<evidence type="ECO:0000259" key="7">
    <source>
        <dbReference type="Pfam" id="PF00150"/>
    </source>
</evidence>
<dbReference type="InterPro" id="IPR018087">
    <property type="entry name" value="Glyco_hydro_5_CS"/>
</dbReference>
<dbReference type="GO" id="GO:0008422">
    <property type="term" value="F:beta-glucosidase activity"/>
    <property type="evidence" value="ECO:0007669"/>
    <property type="project" value="TreeGrafter"/>
</dbReference>
<protein>
    <submittedName>
        <fullName evidence="8">Endoglucanase</fullName>
    </submittedName>
</protein>
<evidence type="ECO:0000256" key="1">
    <source>
        <dbReference type="ARBA" id="ARBA00022801"/>
    </source>
</evidence>
<evidence type="ECO:0000256" key="5">
    <source>
        <dbReference type="SAM" id="MobiDB-lite"/>
    </source>
</evidence>
<keyword evidence="1" id="KW-0378">Hydrolase</keyword>
<feature type="compositionally biased region" description="Polar residues" evidence="5">
    <location>
        <begin position="471"/>
        <end position="481"/>
    </location>
</feature>
<dbReference type="GO" id="GO:0005576">
    <property type="term" value="C:extracellular region"/>
    <property type="evidence" value="ECO:0007669"/>
    <property type="project" value="TreeGrafter"/>
</dbReference>
<keyword evidence="2" id="KW-0119">Carbohydrate metabolism</keyword>
<proteinExistence type="predicted"/>
<dbReference type="InterPro" id="IPR001547">
    <property type="entry name" value="Glyco_hydro_5"/>
</dbReference>
<keyword evidence="4" id="KW-0624">Polysaccharide degradation</keyword>
<feature type="region of interest" description="Disordered" evidence="5">
    <location>
        <begin position="460"/>
        <end position="481"/>
    </location>
</feature>
<feature type="compositionally biased region" description="Low complexity" evidence="5">
    <location>
        <begin position="460"/>
        <end position="470"/>
    </location>
</feature>
<feature type="domain" description="Glycoside hydrolase family 5" evidence="7">
    <location>
        <begin position="115"/>
        <end position="422"/>
    </location>
</feature>
<dbReference type="PROSITE" id="PS00659">
    <property type="entry name" value="GLYCOSYL_HYDROL_F5"/>
    <property type="match status" value="1"/>
</dbReference>
<dbReference type="Gene3D" id="3.20.20.80">
    <property type="entry name" value="Glycosidases"/>
    <property type="match status" value="1"/>
</dbReference>